<proteinExistence type="inferred from homology"/>
<dbReference type="Pfam" id="PF04389">
    <property type="entry name" value="Peptidase_M28"/>
    <property type="match status" value="1"/>
</dbReference>
<dbReference type="GO" id="GO:0050829">
    <property type="term" value="P:defense response to Gram-negative bacterium"/>
    <property type="evidence" value="ECO:0007669"/>
    <property type="project" value="EnsemblMetazoa"/>
</dbReference>
<dbReference type="SMR" id="B4GZL4"/>
<dbReference type="eggNOG" id="KOG3946">
    <property type="taxonomic scope" value="Eukaryota"/>
</dbReference>
<evidence type="ECO:0000256" key="2">
    <source>
        <dbReference type="ARBA" id="ARBA00006014"/>
    </source>
</evidence>
<dbReference type="KEGG" id="dpe:6598870"/>
<accession>B4GZL4</accession>
<dbReference type="GO" id="GO:0008270">
    <property type="term" value="F:zinc ion binding"/>
    <property type="evidence" value="ECO:0007669"/>
    <property type="project" value="TreeGrafter"/>
</dbReference>
<dbReference type="SUPFAM" id="SSF53187">
    <property type="entry name" value="Zn-dependent exopeptidases"/>
    <property type="match status" value="1"/>
</dbReference>
<comment type="catalytic activity">
    <reaction evidence="1">
        <text>N-terminal L-glutaminyl-[peptide] = N-terminal 5-oxo-L-prolyl-[peptide] + NH4(+)</text>
        <dbReference type="Rhea" id="RHEA:23652"/>
        <dbReference type="Rhea" id="RHEA-COMP:11736"/>
        <dbReference type="Rhea" id="RHEA-COMP:11846"/>
        <dbReference type="ChEBI" id="CHEBI:28938"/>
        <dbReference type="ChEBI" id="CHEBI:64722"/>
        <dbReference type="ChEBI" id="CHEBI:87215"/>
        <dbReference type="EC" id="2.3.2.5"/>
    </reaction>
</comment>
<dbReference type="HOGENOM" id="CLU_045003_1_0_1"/>
<comment type="similarity">
    <text evidence="2">Belongs to the glutaminyl-peptide cyclotransferase family.</text>
</comment>
<keyword evidence="6" id="KW-0732">Signal</keyword>
<dbReference type="OrthoDB" id="3907302at2759"/>
<evidence type="ECO:0000313" key="8">
    <source>
        <dbReference type="EMBL" id="EDW29441.1"/>
    </source>
</evidence>
<dbReference type="EMBL" id="CH479199">
    <property type="protein sequence ID" value="EDW29441.1"/>
    <property type="molecule type" value="Genomic_DNA"/>
</dbReference>
<evidence type="ECO:0000256" key="6">
    <source>
        <dbReference type="SAM" id="SignalP"/>
    </source>
</evidence>
<evidence type="ECO:0000259" key="7">
    <source>
        <dbReference type="Pfam" id="PF04389"/>
    </source>
</evidence>
<dbReference type="PhylomeDB" id="B4GZL4"/>
<protein>
    <recommendedName>
        <fullName evidence="3">glutaminyl-peptide cyclotransferase</fullName>
        <ecNumber evidence="3">2.3.2.5</ecNumber>
    </recommendedName>
</protein>
<dbReference type="STRING" id="7234.B4GZL4"/>
<dbReference type="EC" id="2.3.2.5" evidence="3"/>
<feature type="chain" id="PRO_5002807735" description="glutaminyl-peptide cyclotransferase" evidence="6">
    <location>
        <begin position="23"/>
        <end position="368"/>
    </location>
</feature>
<dbReference type="OMA" id="YLMLGCH"/>
<evidence type="ECO:0000256" key="3">
    <source>
        <dbReference type="ARBA" id="ARBA00012012"/>
    </source>
</evidence>
<dbReference type="PANTHER" id="PTHR12283">
    <property type="entry name" value="GLUTAMINYL-PEPTIDE CYCLOTRANSFERASE"/>
    <property type="match status" value="1"/>
</dbReference>
<feature type="signal peptide" evidence="6">
    <location>
        <begin position="1"/>
        <end position="22"/>
    </location>
</feature>
<dbReference type="InterPro" id="IPR040234">
    <property type="entry name" value="QC/QCL"/>
</dbReference>
<feature type="domain" description="Peptidase M28" evidence="7">
    <location>
        <begin position="114"/>
        <end position="326"/>
    </location>
</feature>
<evidence type="ECO:0000256" key="5">
    <source>
        <dbReference type="ARBA" id="ARBA00023315"/>
    </source>
</evidence>
<dbReference type="Gene3D" id="3.40.630.10">
    <property type="entry name" value="Zn peptidases"/>
    <property type="match status" value="1"/>
</dbReference>
<gene>
    <name evidence="8" type="primary">Dper\GL22833</name>
    <name evidence="8" type="ORF">Dper_GL22833</name>
</gene>
<evidence type="ECO:0000256" key="1">
    <source>
        <dbReference type="ARBA" id="ARBA00000001"/>
    </source>
</evidence>
<keyword evidence="4" id="KW-0808">Transferase</keyword>
<dbReference type="GO" id="GO:0016603">
    <property type="term" value="F:glutaminyl-peptide cyclotransferase activity"/>
    <property type="evidence" value="ECO:0007669"/>
    <property type="project" value="UniProtKB-EC"/>
</dbReference>
<dbReference type="Proteomes" id="UP000008744">
    <property type="component" value="Unassembled WGS sequence"/>
</dbReference>
<evidence type="ECO:0000313" key="9">
    <source>
        <dbReference type="Proteomes" id="UP000008744"/>
    </source>
</evidence>
<keyword evidence="9" id="KW-1185">Reference proteome</keyword>
<keyword evidence="5" id="KW-0012">Acyltransferase</keyword>
<dbReference type="PANTHER" id="PTHR12283:SF6">
    <property type="entry name" value="GLUTAMINYL-PEPTIDE CYCLOTRANSFERASE-RELATED"/>
    <property type="match status" value="1"/>
</dbReference>
<reference evidence="8 9" key="1">
    <citation type="journal article" date="2007" name="Nature">
        <title>Evolution of genes and genomes on the Drosophila phylogeny.</title>
        <authorList>
            <consortium name="Drosophila 12 Genomes Consortium"/>
            <person name="Clark A.G."/>
            <person name="Eisen M.B."/>
            <person name="Smith D.R."/>
            <person name="Bergman C.M."/>
            <person name="Oliver B."/>
            <person name="Markow T.A."/>
            <person name="Kaufman T.C."/>
            <person name="Kellis M."/>
            <person name="Gelbart W."/>
            <person name="Iyer V.N."/>
            <person name="Pollard D.A."/>
            <person name="Sackton T.B."/>
            <person name="Larracuente A.M."/>
            <person name="Singh N.D."/>
            <person name="Abad J.P."/>
            <person name="Abt D.N."/>
            <person name="Adryan B."/>
            <person name="Aguade M."/>
            <person name="Akashi H."/>
            <person name="Anderson W.W."/>
            <person name="Aquadro C.F."/>
            <person name="Ardell D.H."/>
            <person name="Arguello R."/>
            <person name="Artieri C.G."/>
            <person name="Barbash D.A."/>
            <person name="Barker D."/>
            <person name="Barsanti P."/>
            <person name="Batterham P."/>
            <person name="Batzoglou S."/>
            <person name="Begun D."/>
            <person name="Bhutkar A."/>
            <person name="Blanco E."/>
            <person name="Bosak S.A."/>
            <person name="Bradley R.K."/>
            <person name="Brand A.D."/>
            <person name="Brent M.R."/>
            <person name="Brooks A.N."/>
            <person name="Brown R.H."/>
            <person name="Butlin R.K."/>
            <person name="Caggese C."/>
            <person name="Calvi B.R."/>
            <person name="Bernardo de Carvalho A."/>
            <person name="Caspi A."/>
            <person name="Castrezana S."/>
            <person name="Celniker S.E."/>
            <person name="Chang J.L."/>
            <person name="Chapple C."/>
            <person name="Chatterji S."/>
            <person name="Chinwalla A."/>
            <person name="Civetta A."/>
            <person name="Clifton S.W."/>
            <person name="Comeron J.M."/>
            <person name="Costello J.C."/>
            <person name="Coyne J.A."/>
            <person name="Daub J."/>
            <person name="David R.G."/>
            <person name="Delcher A.L."/>
            <person name="Delehaunty K."/>
            <person name="Do C.B."/>
            <person name="Ebling H."/>
            <person name="Edwards K."/>
            <person name="Eickbush T."/>
            <person name="Evans J.D."/>
            <person name="Filipski A."/>
            <person name="Findeiss S."/>
            <person name="Freyhult E."/>
            <person name="Fulton L."/>
            <person name="Fulton R."/>
            <person name="Garcia A.C."/>
            <person name="Gardiner A."/>
            <person name="Garfield D.A."/>
            <person name="Garvin B.E."/>
            <person name="Gibson G."/>
            <person name="Gilbert D."/>
            <person name="Gnerre S."/>
            <person name="Godfrey J."/>
            <person name="Good R."/>
            <person name="Gotea V."/>
            <person name="Gravely B."/>
            <person name="Greenberg A.J."/>
            <person name="Griffiths-Jones S."/>
            <person name="Gross S."/>
            <person name="Guigo R."/>
            <person name="Gustafson E.A."/>
            <person name="Haerty W."/>
            <person name="Hahn M.W."/>
            <person name="Halligan D.L."/>
            <person name="Halpern A.L."/>
            <person name="Halter G.M."/>
            <person name="Han M.V."/>
            <person name="Heger A."/>
            <person name="Hillier L."/>
            <person name="Hinrichs A.S."/>
            <person name="Holmes I."/>
            <person name="Hoskins R.A."/>
            <person name="Hubisz M.J."/>
            <person name="Hultmark D."/>
            <person name="Huntley M.A."/>
            <person name="Jaffe D.B."/>
            <person name="Jagadeeshan S."/>
            <person name="Jeck W.R."/>
            <person name="Johnson J."/>
            <person name="Jones C.D."/>
            <person name="Jordan W.C."/>
            <person name="Karpen G.H."/>
            <person name="Kataoka E."/>
            <person name="Keightley P.D."/>
            <person name="Kheradpour P."/>
            <person name="Kirkness E.F."/>
            <person name="Koerich L.B."/>
            <person name="Kristiansen K."/>
            <person name="Kudrna D."/>
            <person name="Kulathinal R.J."/>
            <person name="Kumar S."/>
            <person name="Kwok R."/>
            <person name="Lander E."/>
            <person name="Langley C.H."/>
            <person name="Lapoint R."/>
            <person name="Lazzaro B.P."/>
            <person name="Lee S.J."/>
            <person name="Levesque L."/>
            <person name="Li R."/>
            <person name="Lin C.F."/>
            <person name="Lin M.F."/>
            <person name="Lindblad-Toh K."/>
            <person name="Llopart A."/>
            <person name="Long M."/>
            <person name="Low L."/>
            <person name="Lozovsky E."/>
            <person name="Lu J."/>
            <person name="Luo M."/>
            <person name="Machado C.A."/>
            <person name="Makalowski W."/>
            <person name="Marzo M."/>
            <person name="Matsuda M."/>
            <person name="Matzkin L."/>
            <person name="McAllister B."/>
            <person name="McBride C.S."/>
            <person name="McKernan B."/>
            <person name="McKernan K."/>
            <person name="Mendez-Lago M."/>
            <person name="Minx P."/>
            <person name="Mollenhauer M.U."/>
            <person name="Montooth K."/>
            <person name="Mount S.M."/>
            <person name="Mu X."/>
            <person name="Myers E."/>
            <person name="Negre B."/>
            <person name="Newfeld S."/>
            <person name="Nielsen R."/>
            <person name="Noor M.A."/>
            <person name="O'Grady P."/>
            <person name="Pachter L."/>
            <person name="Papaceit M."/>
            <person name="Parisi M.J."/>
            <person name="Parisi M."/>
            <person name="Parts L."/>
            <person name="Pedersen J.S."/>
            <person name="Pesole G."/>
            <person name="Phillippy A.M."/>
            <person name="Ponting C.P."/>
            <person name="Pop M."/>
            <person name="Porcelli D."/>
            <person name="Powell J.R."/>
            <person name="Prohaska S."/>
            <person name="Pruitt K."/>
            <person name="Puig M."/>
            <person name="Quesneville H."/>
            <person name="Ram K.R."/>
            <person name="Rand D."/>
            <person name="Rasmussen M.D."/>
            <person name="Reed L.K."/>
            <person name="Reenan R."/>
            <person name="Reily A."/>
            <person name="Remington K.A."/>
            <person name="Rieger T.T."/>
            <person name="Ritchie M.G."/>
            <person name="Robin C."/>
            <person name="Rogers Y.H."/>
            <person name="Rohde C."/>
            <person name="Rozas J."/>
            <person name="Rubenfield M.J."/>
            <person name="Ruiz A."/>
            <person name="Russo S."/>
            <person name="Salzberg S.L."/>
            <person name="Sanchez-Gracia A."/>
            <person name="Saranga D.J."/>
            <person name="Sato H."/>
            <person name="Schaeffer S.W."/>
            <person name="Schatz M.C."/>
            <person name="Schlenke T."/>
            <person name="Schwartz R."/>
            <person name="Segarra C."/>
            <person name="Singh R.S."/>
            <person name="Sirot L."/>
            <person name="Sirota M."/>
            <person name="Sisneros N.B."/>
            <person name="Smith C.D."/>
            <person name="Smith T.F."/>
            <person name="Spieth J."/>
            <person name="Stage D.E."/>
            <person name="Stark A."/>
            <person name="Stephan W."/>
            <person name="Strausberg R.L."/>
            <person name="Strempel S."/>
            <person name="Sturgill D."/>
            <person name="Sutton G."/>
            <person name="Sutton G.G."/>
            <person name="Tao W."/>
            <person name="Teichmann S."/>
            <person name="Tobari Y.N."/>
            <person name="Tomimura Y."/>
            <person name="Tsolas J.M."/>
            <person name="Valente V.L."/>
            <person name="Venter E."/>
            <person name="Venter J.C."/>
            <person name="Vicario S."/>
            <person name="Vieira F.G."/>
            <person name="Vilella A.J."/>
            <person name="Villasante A."/>
            <person name="Walenz B."/>
            <person name="Wang J."/>
            <person name="Wasserman M."/>
            <person name="Watts T."/>
            <person name="Wilson D."/>
            <person name="Wilson R.K."/>
            <person name="Wing R.A."/>
            <person name="Wolfner M.F."/>
            <person name="Wong A."/>
            <person name="Wong G.K."/>
            <person name="Wu C.I."/>
            <person name="Wu G."/>
            <person name="Yamamoto D."/>
            <person name="Yang H.P."/>
            <person name="Yang S.P."/>
            <person name="Yorke J.A."/>
            <person name="Yoshida K."/>
            <person name="Zdobnov E."/>
            <person name="Zhang P."/>
            <person name="Zhang Y."/>
            <person name="Zimin A.V."/>
            <person name="Baldwin J."/>
            <person name="Abdouelleil A."/>
            <person name="Abdulkadir J."/>
            <person name="Abebe A."/>
            <person name="Abera B."/>
            <person name="Abreu J."/>
            <person name="Acer S.C."/>
            <person name="Aftuck L."/>
            <person name="Alexander A."/>
            <person name="An P."/>
            <person name="Anderson E."/>
            <person name="Anderson S."/>
            <person name="Arachi H."/>
            <person name="Azer M."/>
            <person name="Bachantsang P."/>
            <person name="Barry A."/>
            <person name="Bayul T."/>
            <person name="Berlin A."/>
            <person name="Bessette D."/>
            <person name="Bloom T."/>
            <person name="Blye J."/>
            <person name="Boguslavskiy L."/>
            <person name="Bonnet C."/>
            <person name="Boukhgalter B."/>
            <person name="Bourzgui I."/>
            <person name="Brown A."/>
            <person name="Cahill P."/>
            <person name="Channer S."/>
            <person name="Cheshatsang Y."/>
            <person name="Chuda L."/>
            <person name="Citroen M."/>
            <person name="Collymore A."/>
            <person name="Cooke P."/>
            <person name="Costello M."/>
            <person name="D'Aco K."/>
            <person name="Daza R."/>
            <person name="De Haan G."/>
            <person name="DeGray S."/>
            <person name="DeMaso C."/>
            <person name="Dhargay N."/>
            <person name="Dooley K."/>
            <person name="Dooley E."/>
            <person name="Doricent M."/>
            <person name="Dorje P."/>
            <person name="Dorjee K."/>
            <person name="Dupes A."/>
            <person name="Elong R."/>
            <person name="Falk J."/>
            <person name="Farina A."/>
            <person name="Faro S."/>
            <person name="Ferguson D."/>
            <person name="Fisher S."/>
            <person name="Foley C.D."/>
            <person name="Franke A."/>
            <person name="Friedrich D."/>
            <person name="Gadbois L."/>
            <person name="Gearin G."/>
            <person name="Gearin C.R."/>
            <person name="Giannoukos G."/>
            <person name="Goode T."/>
            <person name="Graham J."/>
            <person name="Grandbois E."/>
            <person name="Grewal S."/>
            <person name="Gyaltsen K."/>
            <person name="Hafez N."/>
            <person name="Hagos B."/>
            <person name="Hall J."/>
            <person name="Henson C."/>
            <person name="Hollinger A."/>
            <person name="Honan T."/>
            <person name="Huard M.D."/>
            <person name="Hughes L."/>
            <person name="Hurhula B."/>
            <person name="Husby M.E."/>
            <person name="Kamat A."/>
            <person name="Kanga B."/>
            <person name="Kashin S."/>
            <person name="Khazanovich D."/>
            <person name="Kisner P."/>
            <person name="Lance K."/>
            <person name="Lara M."/>
            <person name="Lee W."/>
            <person name="Lennon N."/>
            <person name="Letendre F."/>
            <person name="LeVine R."/>
            <person name="Lipovsky A."/>
            <person name="Liu X."/>
            <person name="Liu J."/>
            <person name="Liu S."/>
            <person name="Lokyitsang T."/>
            <person name="Lokyitsang Y."/>
            <person name="Lubonja R."/>
            <person name="Lui A."/>
            <person name="MacDonald P."/>
            <person name="Magnisalis V."/>
            <person name="Maru K."/>
            <person name="Matthews C."/>
            <person name="McCusker W."/>
            <person name="McDonough S."/>
            <person name="Mehta T."/>
            <person name="Meldrim J."/>
            <person name="Meneus L."/>
            <person name="Mihai O."/>
            <person name="Mihalev A."/>
            <person name="Mihova T."/>
            <person name="Mittelman R."/>
            <person name="Mlenga V."/>
            <person name="Montmayeur A."/>
            <person name="Mulrain L."/>
            <person name="Navidi A."/>
            <person name="Naylor J."/>
            <person name="Negash T."/>
            <person name="Nguyen T."/>
            <person name="Nguyen N."/>
            <person name="Nicol R."/>
            <person name="Norbu C."/>
            <person name="Norbu N."/>
            <person name="Novod N."/>
            <person name="O'Neill B."/>
            <person name="Osman S."/>
            <person name="Markiewicz E."/>
            <person name="Oyono O.L."/>
            <person name="Patti C."/>
            <person name="Phunkhang P."/>
            <person name="Pierre F."/>
            <person name="Priest M."/>
            <person name="Raghuraman S."/>
            <person name="Rege F."/>
            <person name="Reyes R."/>
            <person name="Rise C."/>
            <person name="Rogov P."/>
            <person name="Ross K."/>
            <person name="Ryan E."/>
            <person name="Settipalli S."/>
            <person name="Shea T."/>
            <person name="Sherpa N."/>
            <person name="Shi L."/>
            <person name="Shih D."/>
            <person name="Sparrow T."/>
            <person name="Spaulding J."/>
            <person name="Stalker J."/>
            <person name="Stange-Thomann N."/>
            <person name="Stavropoulos S."/>
            <person name="Stone C."/>
            <person name="Strader C."/>
            <person name="Tesfaye S."/>
            <person name="Thomson T."/>
            <person name="Thoulutsang Y."/>
            <person name="Thoulutsang D."/>
            <person name="Topham K."/>
            <person name="Topping I."/>
            <person name="Tsamla T."/>
            <person name="Vassiliev H."/>
            <person name="Vo A."/>
            <person name="Wangchuk T."/>
            <person name="Wangdi T."/>
            <person name="Weiand M."/>
            <person name="Wilkinson J."/>
            <person name="Wilson A."/>
            <person name="Yadav S."/>
            <person name="Young G."/>
            <person name="Yu Q."/>
            <person name="Zembek L."/>
            <person name="Zhong D."/>
            <person name="Zimmer A."/>
            <person name="Zwirko Z."/>
            <person name="Jaffe D.B."/>
            <person name="Alvarez P."/>
            <person name="Brockman W."/>
            <person name="Butler J."/>
            <person name="Chin C."/>
            <person name="Gnerre S."/>
            <person name="Grabherr M."/>
            <person name="Kleber M."/>
            <person name="Mauceli E."/>
            <person name="MacCallum I."/>
        </authorList>
    </citation>
    <scope>NUCLEOTIDE SEQUENCE [LARGE SCALE GENOMIC DNA]</scope>
    <source>
        <strain evidence="9">MSH-3 / Tucson 14011-0111.49</strain>
    </source>
</reference>
<dbReference type="InterPro" id="IPR007484">
    <property type="entry name" value="Peptidase_M28"/>
</dbReference>
<evidence type="ECO:0000256" key="4">
    <source>
        <dbReference type="ARBA" id="ARBA00022679"/>
    </source>
</evidence>
<name>B4GZL4_DROPE</name>
<organism evidence="9">
    <name type="scientific">Drosophila persimilis</name>
    <name type="common">Fruit fly</name>
    <dbReference type="NCBI Taxonomy" id="7234"/>
    <lineage>
        <taxon>Eukaryota</taxon>
        <taxon>Metazoa</taxon>
        <taxon>Ecdysozoa</taxon>
        <taxon>Arthropoda</taxon>
        <taxon>Hexapoda</taxon>
        <taxon>Insecta</taxon>
        <taxon>Pterygota</taxon>
        <taxon>Neoptera</taxon>
        <taxon>Endopterygota</taxon>
        <taxon>Diptera</taxon>
        <taxon>Brachycera</taxon>
        <taxon>Muscomorpha</taxon>
        <taxon>Ephydroidea</taxon>
        <taxon>Drosophilidae</taxon>
        <taxon>Drosophila</taxon>
        <taxon>Sophophora</taxon>
    </lineage>
</organism>
<dbReference type="AlphaFoldDB" id="B4GZL4"/>
<sequence length="368" mass="41198">MPVAKTYVISICLALLLTGAHSFKEVLIVGRNGTMRYEPALLTLEQMRTFAELSDPEHLRQTVHRLAVRRVVGTPGHAAVRDFIIDSLRALGWHVNLDIFNGQVPILGSVTFHNIVAKLSCKARRYLMLGCHYDSKYLARSEYVGATDAAVSCALMLNMARVLQKQLRALRQAQIGLLFVFFDGTEAIGSWSDEESLYGSRHLADLMYERGLLDGIDLFVLLDRVGAKDMSFFSHIPRTVGWFQRLVQLEQKLSKAGLLKAQRSYFQFIARDDPRDDHVPFLRRQVPVLHLTAEESSTQVWHKVTDVEGRVDYGSTEQVALIVRLFVLEYLLSAPSSSGQLLPPCLALLSTLAALSLSLPLPLPLRLS</sequence>